<dbReference type="AlphaFoldDB" id="M1ASI5"/>
<organism evidence="2 3">
    <name type="scientific">Solanum tuberosum</name>
    <name type="common">Potato</name>
    <dbReference type="NCBI Taxonomy" id="4113"/>
    <lineage>
        <taxon>Eukaryota</taxon>
        <taxon>Viridiplantae</taxon>
        <taxon>Streptophyta</taxon>
        <taxon>Embryophyta</taxon>
        <taxon>Tracheophyta</taxon>
        <taxon>Spermatophyta</taxon>
        <taxon>Magnoliopsida</taxon>
        <taxon>eudicotyledons</taxon>
        <taxon>Gunneridae</taxon>
        <taxon>Pentapetalae</taxon>
        <taxon>asterids</taxon>
        <taxon>lamiids</taxon>
        <taxon>Solanales</taxon>
        <taxon>Solanaceae</taxon>
        <taxon>Solanoideae</taxon>
        <taxon>Solaneae</taxon>
        <taxon>Solanum</taxon>
    </lineage>
</organism>
<evidence type="ECO:0000259" key="1">
    <source>
        <dbReference type="Pfam" id="PF03171"/>
    </source>
</evidence>
<dbReference type="Gramene" id="PGSC0003DMT400029283">
    <property type="protein sequence ID" value="PGSC0003DMT400029283"/>
    <property type="gene ID" value="PGSC0003DMG400011254"/>
</dbReference>
<dbReference type="InterPro" id="IPR050231">
    <property type="entry name" value="Iron_ascorbate_oxido_reductase"/>
</dbReference>
<dbReference type="OrthoDB" id="288590at2759"/>
<keyword evidence="3" id="KW-1185">Reference proteome</keyword>
<dbReference type="SUPFAM" id="SSF51197">
    <property type="entry name" value="Clavaminate synthase-like"/>
    <property type="match status" value="1"/>
</dbReference>
<proteinExistence type="predicted"/>
<dbReference type="Gene3D" id="2.60.120.330">
    <property type="entry name" value="B-lactam Antibiotic, Isopenicillin N Synthase, Chain"/>
    <property type="match status" value="1"/>
</dbReference>
<gene>
    <name evidence="2" type="primary">LOC102594345</name>
</gene>
<dbReference type="Pfam" id="PF03171">
    <property type="entry name" value="2OG-FeII_Oxy"/>
    <property type="match status" value="1"/>
</dbReference>
<dbReference type="HOGENOM" id="CLU_195560_0_0_1"/>
<name>M1ASI5_SOLTU</name>
<protein>
    <submittedName>
        <fullName evidence="2">Gibberellin 2-oxidase 1</fullName>
    </submittedName>
</protein>
<reference evidence="2" key="2">
    <citation type="submission" date="2015-06" db="UniProtKB">
        <authorList>
            <consortium name="EnsemblPlants"/>
        </authorList>
    </citation>
    <scope>IDENTIFICATION</scope>
    <source>
        <strain evidence="2">DM1-3 516 R44</strain>
    </source>
</reference>
<reference evidence="3" key="1">
    <citation type="journal article" date="2011" name="Nature">
        <title>Genome sequence and analysis of the tuber crop potato.</title>
        <authorList>
            <consortium name="The Potato Genome Sequencing Consortium"/>
        </authorList>
    </citation>
    <scope>NUCLEOTIDE SEQUENCE [LARGE SCALE GENOMIC DNA]</scope>
    <source>
        <strain evidence="3">cv. DM1-3 516 R44</strain>
    </source>
</reference>
<evidence type="ECO:0000313" key="3">
    <source>
        <dbReference type="Proteomes" id="UP000011115"/>
    </source>
</evidence>
<dbReference type="PANTHER" id="PTHR47990">
    <property type="entry name" value="2-OXOGLUTARATE (2OG) AND FE(II)-DEPENDENT OXYGENASE SUPERFAMILY PROTEIN-RELATED"/>
    <property type="match status" value="1"/>
</dbReference>
<dbReference type="EnsemblPlants" id="PGSC0003DMT400029283">
    <property type="protein sequence ID" value="PGSC0003DMT400029283"/>
    <property type="gene ID" value="PGSC0003DMG400011254"/>
</dbReference>
<dbReference type="InterPro" id="IPR044861">
    <property type="entry name" value="IPNS-like_FE2OG_OXY"/>
</dbReference>
<accession>M1ASI5</accession>
<dbReference type="Proteomes" id="UP000011115">
    <property type="component" value="Unassembled WGS sequence"/>
</dbReference>
<sequence length="81" mass="9685">MQAWSNGVYRSVEHRVVTNKFKERFSTAFFLCPSYDTEILSCVEPCLYRKFTFREFRQQVQEDVKNFGYKIGLPRFLVSTN</sequence>
<feature type="domain" description="Isopenicillin N synthase-like Fe(2+) 2OG dioxygenase" evidence="1">
    <location>
        <begin position="1"/>
        <end position="33"/>
    </location>
</feature>
<evidence type="ECO:0000313" key="2">
    <source>
        <dbReference type="EnsemblPlants" id="PGSC0003DMT400029283"/>
    </source>
</evidence>
<dbReference type="ExpressionAtlas" id="M1ASI5">
    <property type="expression patterns" value="baseline"/>
</dbReference>
<dbReference type="InterPro" id="IPR027443">
    <property type="entry name" value="IPNS-like_sf"/>
</dbReference>